<evidence type="ECO:0000256" key="7">
    <source>
        <dbReference type="ARBA" id="ARBA00032957"/>
    </source>
</evidence>
<dbReference type="EMBL" id="JAQQBR010001832">
    <property type="protein sequence ID" value="KAK0167186.1"/>
    <property type="molecule type" value="Genomic_DNA"/>
</dbReference>
<evidence type="ECO:0000256" key="1">
    <source>
        <dbReference type="ARBA" id="ARBA00004473"/>
    </source>
</evidence>
<feature type="transmembrane region" description="Helical" evidence="8">
    <location>
        <begin position="212"/>
        <end position="229"/>
    </location>
</feature>
<reference evidence="9" key="2">
    <citation type="submission" date="2023-03" db="EMBL/GenBank/DDBJ databases">
        <authorList>
            <person name="Inwood S.N."/>
            <person name="Skelly J.G."/>
            <person name="Guhlin J."/>
            <person name="Harrop T.W.R."/>
            <person name="Goldson S.G."/>
            <person name="Dearden P.K."/>
        </authorList>
    </citation>
    <scope>NUCLEOTIDE SEQUENCE</scope>
    <source>
        <strain evidence="9">Lincoln</strain>
        <tissue evidence="9">Whole body</tissue>
    </source>
</reference>
<evidence type="ECO:0000256" key="8">
    <source>
        <dbReference type="SAM" id="Phobius"/>
    </source>
</evidence>
<feature type="transmembrane region" description="Helical" evidence="8">
    <location>
        <begin position="133"/>
        <end position="154"/>
    </location>
</feature>
<accession>A0AA39KMW1</accession>
<dbReference type="PANTHER" id="PTHR31040:SF1">
    <property type="entry name" value="NURIM"/>
    <property type="match status" value="1"/>
</dbReference>
<gene>
    <name evidence="9" type="ORF">PV327_004617</name>
</gene>
<organism evidence="9 10">
    <name type="scientific">Microctonus hyperodae</name>
    <name type="common">Parasitoid wasp</name>
    <dbReference type="NCBI Taxonomy" id="165561"/>
    <lineage>
        <taxon>Eukaryota</taxon>
        <taxon>Metazoa</taxon>
        <taxon>Ecdysozoa</taxon>
        <taxon>Arthropoda</taxon>
        <taxon>Hexapoda</taxon>
        <taxon>Insecta</taxon>
        <taxon>Pterygota</taxon>
        <taxon>Neoptera</taxon>
        <taxon>Endopterygota</taxon>
        <taxon>Hymenoptera</taxon>
        <taxon>Apocrita</taxon>
        <taxon>Ichneumonoidea</taxon>
        <taxon>Braconidae</taxon>
        <taxon>Euphorinae</taxon>
        <taxon>Microctonus</taxon>
    </lineage>
</organism>
<keyword evidence="3 8" id="KW-0812">Transmembrane</keyword>
<dbReference type="AlphaFoldDB" id="A0AA39KMW1"/>
<evidence type="ECO:0000256" key="4">
    <source>
        <dbReference type="ARBA" id="ARBA00022989"/>
    </source>
</evidence>
<evidence type="ECO:0000256" key="6">
    <source>
        <dbReference type="ARBA" id="ARBA00031700"/>
    </source>
</evidence>
<dbReference type="InterPro" id="IPR033580">
    <property type="entry name" value="Nurim-like"/>
</dbReference>
<dbReference type="GO" id="GO:0005637">
    <property type="term" value="C:nuclear inner membrane"/>
    <property type="evidence" value="ECO:0007669"/>
    <property type="project" value="UniProtKB-SubCell"/>
</dbReference>
<protein>
    <recommendedName>
        <fullName evidence="7">Nuclear envelope membrane protein</fullName>
    </recommendedName>
    <alternativeName>
        <fullName evidence="6">Nuclear rim protein</fullName>
    </alternativeName>
</protein>
<feature type="transmembrane region" description="Helical" evidence="8">
    <location>
        <begin position="186"/>
        <end position="206"/>
    </location>
</feature>
<evidence type="ECO:0000256" key="5">
    <source>
        <dbReference type="ARBA" id="ARBA00023136"/>
    </source>
</evidence>
<comment type="caution">
    <text evidence="9">The sequence shown here is derived from an EMBL/GenBank/DDBJ whole genome shotgun (WGS) entry which is preliminary data.</text>
</comment>
<feature type="transmembrane region" description="Helical" evidence="8">
    <location>
        <begin position="5"/>
        <end position="26"/>
    </location>
</feature>
<comment type="similarity">
    <text evidence="2">Belongs to the nurim family.</text>
</comment>
<feature type="transmembrane region" description="Helical" evidence="8">
    <location>
        <begin position="96"/>
        <end position="113"/>
    </location>
</feature>
<evidence type="ECO:0000256" key="3">
    <source>
        <dbReference type="ARBA" id="ARBA00022692"/>
    </source>
</evidence>
<dbReference type="PANTHER" id="PTHR31040">
    <property type="entry name" value="NURIM"/>
    <property type="match status" value="1"/>
</dbReference>
<proteinExistence type="inferred from homology"/>
<keyword evidence="4 8" id="KW-1133">Transmembrane helix</keyword>
<evidence type="ECO:0000313" key="9">
    <source>
        <dbReference type="EMBL" id="KAK0167186.1"/>
    </source>
</evidence>
<evidence type="ECO:0000313" key="10">
    <source>
        <dbReference type="Proteomes" id="UP001168972"/>
    </source>
</evidence>
<keyword evidence="5 8" id="KW-0472">Membrane</keyword>
<reference evidence="9" key="1">
    <citation type="journal article" date="2023" name="bioRxiv">
        <title>Scaffold-level genome assemblies of two parasitoid biocontrol wasps reveal the parthenogenesis mechanism and an associated novel virus.</title>
        <authorList>
            <person name="Inwood S."/>
            <person name="Skelly J."/>
            <person name="Guhlin J."/>
            <person name="Harrop T."/>
            <person name="Goldson S."/>
            <person name="Dearden P."/>
        </authorList>
    </citation>
    <scope>NUCLEOTIDE SEQUENCE</scope>
    <source>
        <strain evidence="9">Lincoln</strain>
        <tissue evidence="9">Whole body</tissue>
    </source>
</reference>
<feature type="transmembrane region" description="Helical" evidence="8">
    <location>
        <begin position="55"/>
        <end position="75"/>
    </location>
</feature>
<evidence type="ECO:0000256" key="2">
    <source>
        <dbReference type="ARBA" id="ARBA00010631"/>
    </source>
</evidence>
<comment type="subcellular location">
    <subcellularLocation>
        <location evidence="1">Nucleus inner membrane</location>
        <topology evidence="1">Multi-pass membrane protein</topology>
    </subcellularLocation>
</comment>
<name>A0AA39KMW1_MICHY</name>
<dbReference type="Proteomes" id="UP001168972">
    <property type="component" value="Unassembled WGS sequence"/>
</dbReference>
<keyword evidence="10" id="KW-1185">Reference proteome</keyword>
<sequence length="249" mass="29734">MITTIFNVVGLAISSGSFLYTFHVLYNFMHFTSNHNEKYKTMLDEITEDNLALSILWKLMINTCLLSLFMLQHSLMSCNFVKNIYQKLHLPDLERSIYNVFSAAVLHFVMINWQPVPWVSFWDVDTMANNSSWFFFTFCHVFAWFVIYSGCIMLDIAELSGLKQVYYKISGRPCPMATKSKEYQRYLAHMRHPSFTGFLMIFWIHPYMTMDRFLFSSILTIYMLMMWAIDEEDCRYHARNIYRKRRELS</sequence>